<evidence type="ECO:0000256" key="7">
    <source>
        <dbReference type="ARBA" id="ARBA00034000"/>
    </source>
</evidence>
<dbReference type="SUPFAM" id="SSF53955">
    <property type="entry name" value="Lysozyme-like"/>
    <property type="match status" value="1"/>
</dbReference>
<feature type="domain" description="Penicillin-binding protein transpeptidase" evidence="11">
    <location>
        <begin position="581"/>
        <end position="762"/>
    </location>
</feature>
<evidence type="ECO:0000256" key="1">
    <source>
        <dbReference type="ARBA" id="ARBA00022645"/>
    </source>
</evidence>
<feature type="region of interest" description="Disordered" evidence="9">
    <location>
        <begin position="816"/>
        <end position="919"/>
    </location>
</feature>
<evidence type="ECO:0000256" key="6">
    <source>
        <dbReference type="ARBA" id="ARBA00023268"/>
    </source>
</evidence>
<keyword evidence="1" id="KW-0121">Carboxypeptidase</keyword>
<evidence type="ECO:0000256" key="4">
    <source>
        <dbReference type="ARBA" id="ARBA00022679"/>
    </source>
</evidence>
<evidence type="ECO:0000256" key="3">
    <source>
        <dbReference type="ARBA" id="ARBA00022676"/>
    </source>
</evidence>
<dbReference type="Gene3D" id="3.40.710.10">
    <property type="entry name" value="DD-peptidase/beta-lactamase superfamily"/>
    <property type="match status" value="1"/>
</dbReference>
<dbReference type="InterPro" id="IPR001460">
    <property type="entry name" value="PCN-bd_Tpept"/>
</dbReference>
<dbReference type="PANTHER" id="PTHR32282">
    <property type="entry name" value="BINDING PROTEIN TRANSPEPTIDASE, PUTATIVE-RELATED"/>
    <property type="match status" value="1"/>
</dbReference>
<proteinExistence type="predicted"/>
<dbReference type="InterPro" id="IPR050396">
    <property type="entry name" value="Glycosyltr_51/Transpeptidase"/>
</dbReference>
<evidence type="ECO:0000259" key="11">
    <source>
        <dbReference type="Pfam" id="PF00905"/>
    </source>
</evidence>
<feature type="domain" description="Glycosyl transferase family 51" evidence="12">
    <location>
        <begin position="191"/>
        <end position="368"/>
    </location>
</feature>
<evidence type="ECO:0000256" key="2">
    <source>
        <dbReference type="ARBA" id="ARBA00022670"/>
    </source>
</evidence>
<keyword evidence="2" id="KW-0645">Protease</keyword>
<evidence type="ECO:0000256" key="8">
    <source>
        <dbReference type="ARBA" id="ARBA00049902"/>
    </source>
</evidence>
<keyword evidence="5" id="KW-0378">Hydrolase</keyword>
<dbReference type="InterPro" id="IPR036950">
    <property type="entry name" value="PBP_transglycosylase"/>
</dbReference>
<comment type="catalytic activity">
    <reaction evidence="7">
        <text>Preferential cleavage: (Ac)2-L-Lys-D-Ala-|-D-Ala. Also transpeptidation of peptidyl-alanyl moieties that are N-acyl substituents of D-alanine.</text>
        <dbReference type="EC" id="3.4.16.4"/>
    </reaction>
</comment>
<evidence type="ECO:0000256" key="9">
    <source>
        <dbReference type="SAM" id="MobiDB-lite"/>
    </source>
</evidence>
<protein>
    <submittedName>
        <fullName evidence="13">Transglycosylase domain-containing protein</fullName>
        <ecNumber evidence="13">2.4.-.-</ecNumber>
    </submittedName>
</protein>
<feature type="compositionally biased region" description="Gly residues" evidence="9">
    <location>
        <begin position="82"/>
        <end position="113"/>
    </location>
</feature>
<feature type="transmembrane region" description="Helical" evidence="10">
    <location>
        <begin position="142"/>
        <end position="164"/>
    </location>
</feature>
<dbReference type="RefSeq" id="WP_399653673.1">
    <property type="nucleotide sequence ID" value="NZ_JBITYG010000008.1"/>
</dbReference>
<keyword evidence="4 13" id="KW-0808">Transferase</keyword>
<evidence type="ECO:0000313" key="14">
    <source>
        <dbReference type="Proteomes" id="UP001614394"/>
    </source>
</evidence>
<feature type="region of interest" description="Disordered" evidence="9">
    <location>
        <begin position="541"/>
        <end position="562"/>
    </location>
</feature>
<name>A0ABW8CBW8_9ACTN</name>
<dbReference type="EMBL" id="JBITYG010000008">
    <property type="protein sequence ID" value="MFI9103944.1"/>
    <property type="molecule type" value="Genomic_DNA"/>
</dbReference>
<feature type="compositionally biased region" description="Basic and acidic residues" evidence="9">
    <location>
        <begin position="541"/>
        <end position="558"/>
    </location>
</feature>
<dbReference type="Proteomes" id="UP001614394">
    <property type="component" value="Unassembled WGS sequence"/>
</dbReference>
<keyword evidence="3 13" id="KW-0328">Glycosyltransferase</keyword>
<sequence>MSDHRRKPPQSPGGGRAAARRGAQQEPPSPSGGRRAANPPSQAPSPSRSAADGPSYPGRAAARRAGQGGRRRAANAAEGAGVAEGAGGSGGGGRRRTGGGGSGSGSGPGGRGPGRPPKKRFIDYPRWGKTGWRHWMPSWKQVTSLTIAFFGTLVGIAGIAYAMVQVPDPNLASKAENNVYYWDDNTPMIATGGEVNRQIVTIDRIPQAMQNAVISAENKSFMDDSGVDPMGIARALKNMATGGETQGGSTITQQYVKNSMLNQSQTVTRKFKELFISIKVGAKSSKKEIMAGYLNTSYYGRGAYGIQAAARTYYGVDSDKLNPSQCAFLAALLKGPTYFDPAGAVDIDPRATPESNKRNSMERWKWILDEEVKDGHLTAAERAKFTDYPTPGPIKKNAQMAGQIGYLVSLANSYVKANTEPKVSSDQLAQGGYQIHTTFNKQKVAELEASVKKVRDKNLKPDTRKLTPSETKNTTLALDGGYVDKFVQFGGATVDPKDGAIIAIYGGTDATQHFTNNADESGAQVGSTFKPFVLAAAMTHGARDPKGEPVQDDSERTKVSPKSVFSGKNDLVINTYDGKPWINGDTKAPWTQQNDDGESKPKVTLREAMELSMNSPYVQLGQDVGTDKVHDAAVAAGLKVSPSNGLDDYKNSVTYSIGTSSPSAIRMAGAYATFAAHGTQNDPFSVTSVLKNGNTIYKHEKKSKVAFDANVADTVTDVLKGVVEKGTGTPAQLDDGREVAGKTGTTDDNKSAWFIGYTPQLTTSIGMWRLDDKAEGKKKTFLSMFGTAGKEKVHGNSFPAQIWHDYMSQAVKGLPKADFTEPSEDPGKMIWAPGTSPSPTPSQTTPSQTPTTKAPTTPATTPSTTPPTTPTDTPTTPCAPLDWNCHHTPGGGSTSPTPSTTATRPGNGGGGNNGNDFSD</sequence>
<reference evidence="13 14" key="1">
    <citation type="submission" date="2024-10" db="EMBL/GenBank/DDBJ databases">
        <title>The Natural Products Discovery Center: Release of the First 8490 Sequenced Strains for Exploring Actinobacteria Biosynthetic Diversity.</title>
        <authorList>
            <person name="Kalkreuter E."/>
            <person name="Kautsar S.A."/>
            <person name="Yang D."/>
            <person name="Bader C.D."/>
            <person name="Teijaro C.N."/>
            <person name="Fluegel L."/>
            <person name="Davis C.M."/>
            <person name="Simpson J.R."/>
            <person name="Lauterbach L."/>
            <person name="Steele A.D."/>
            <person name="Gui C."/>
            <person name="Meng S."/>
            <person name="Li G."/>
            <person name="Viehrig K."/>
            <person name="Ye F."/>
            <person name="Su P."/>
            <person name="Kiefer A.F."/>
            <person name="Nichols A."/>
            <person name="Cepeda A.J."/>
            <person name="Yan W."/>
            <person name="Fan B."/>
            <person name="Jiang Y."/>
            <person name="Adhikari A."/>
            <person name="Zheng C.-J."/>
            <person name="Schuster L."/>
            <person name="Cowan T.M."/>
            <person name="Smanski M.J."/>
            <person name="Chevrette M.G."/>
            <person name="De Carvalho L.P.S."/>
            <person name="Shen B."/>
        </authorList>
    </citation>
    <scope>NUCLEOTIDE SEQUENCE [LARGE SCALE GENOMIC DNA]</scope>
    <source>
        <strain evidence="13 14">NPDC053399</strain>
    </source>
</reference>
<comment type="catalytic activity">
    <reaction evidence="8">
        <text>[GlcNAc-(1-&gt;4)-Mur2Ac(oyl-L-Ala-gamma-D-Glu-L-Lys-D-Ala-D-Ala)](n)-di-trans,octa-cis-undecaprenyl diphosphate + beta-D-GlcNAc-(1-&gt;4)-Mur2Ac(oyl-L-Ala-gamma-D-Glu-L-Lys-D-Ala-D-Ala)-di-trans,octa-cis-undecaprenyl diphosphate = [GlcNAc-(1-&gt;4)-Mur2Ac(oyl-L-Ala-gamma-D-Glu-L-Lys-D-Ala-D-Ala)](n+1)-di-trans,octa-cis-undecaprenyl diphosphate + di-trans,octa-cis-undecaprenyl diphosphate + H(+)</text>
        <dbReference type="Rhea" id="RHEA:23708"/>
        <dbReference type="Rhea" id="RHEA-COMP:9602"/>
        <dbReference type="Rhea" id="RHEA-COMP:9603"/>
        <dbReference type="ChEBI" id="CHEBI:15378"/>
        <dbReference type="ChEBI" id="CHEBI:58405"/>
        <dbReference type="ChEBI" id="CHEBI:60033"/>
        <dbReference type="ChEBI" id="CHEBI:78435"/>
        <dbReference type="EC" id="2.4.99.28"/>
    </reaction>
</comment>
<dbReference type="InterPro" id="IPR023346">
    <property type="entry name" value="Lysozyme-like_dom_sf"/>
</dbReference>
<dbReference type="Pfam" id="PF00905">
    <property type="entry name" value="Transpeptidase"/>
    <property type="match status" value="2"/>
</dbReference>
<feature type="compositionally biased region" description="Low complexity" evidence="9">
    <location>
        <begin position="34"/>
        <end position="65"/>
    </location>
</feature>
<dbReference type="SUPFAM" id="SSF56601">
    <property type="entry name" value="beta-lactamase/transpeptidase-like"/>
    <property type="match status" value="1"/>
</dbReference>
<evidence type="ECO:0000259" key="12">
    <source>
        <dbReference type="Pfam" id="PF00912"/>
    </source>
</evidence>
<gene>
    <name evidence="13" type="ORF">ACIGXA_25835</name>
</gene>
<keyword evidence="10" id="KW-1133">Transmembrane helix</keyword>
<keyword evidence="10" id="KW-0812">Transmembrane</keyword>
<accession>A0ABW8CBW8</accession>
<feature type="compositionally biased region" description="Low complexity" evidence="9">
    <location>
        <begin position="835"/>
        <end position="863"/>
    </location>
</feature>
<feature type="domain" description="Penicillin-binding protein transpeptidase" evidence="11">
    <location>
        <begin position="494"/>
        <end position="546"/>
    </location>
</feature>
<keyword evidence="14" id="KW-1185">Reference proteome</keyword>
<dbReference type="Gene3D" id="1.10.3810.10">
    <property type="entry name" value="Biosynthetic peptidoglycan transglycosylase-like"/>
    <property type="match status" value="1"/>
</dbReference>
<comment type="caution">
    <text evidence="13">The sequence shown here is derived from an EMBL/GenBank/DDBJ whole genome shotgun (WGS) entry which is preliminary data.</text>
</comment>
<evidence type="ECO:0000256" key="10">
    <source>
        <dbReference type="SAM" id="Phobius"/>
    </source>
</evidence>
<feature type="region of interest" description="Disordered" evidence="9">
    <location>
        <begin position="1"/>
        <end position="121"/>
    </location>
</feature>
<keyword evidence="10" id="KW-0472">Membrane</keyword>
<dbReference type="Pfam" id="PF00912">
    <property type="entry name" value="Transgly"/>
    <property type="match status" value="1"/>
</dbReference>
<organism evidence="13 14">
    <name type="scientific">Streptomyces fildesensis</name>
    <dbReference type="NCBI Taxonomy" id="375757"/>
    <lineage>
        <taxon>Bacteria</taxon>
        <taxon>Bacillati</taxon>
        <taxon>Actinomycetota</taxon>
        <taxon>Actinomycetes</taxon>
        <taxon>Kitasatosporales</taxon>
        <taxon>Streptomycetaceae</taxon>
        <taxon>Streptomyces</taxon>
    </lineage>
</organism>
<dbReference type="EC" id="2.4.-.-" evidence="13"/>
<keyword evidence="6" id="KW-0511">Multifunctional enzyme</keyword>
<dbReference type="InterPro" id="IPR001264">
    <property type="entry name" value="Glyco_trans_51"/>
</dbReference>
<evidence type="ECO:0000313" key="13">
    <source>
        <dbReference type="EMBL" id="MFI9103944.1"/>
    </source>
</evidence>
<dbReference type="PANTHER" id="PTHR32282:SF34">
    <property type="entry name" value="PENICILLIN-BINDING PROTEIN 1A"/>
    <property type="match status" value="1"/>
</dbReference>
<dbReference type="InterPro" id="IPR012338">
    <property type="entry name" value="Beta-lactam/transpept-like"/>
</dbReference>
<dbReference type="GO" id="GO:0016757">
    <property type="term" value="F:glycosyltransferase activity"/>
    <property type="evidence" value="ECO:0007669"/>
    <property type="project" value="UniProtKB-KW"/>
</dbReference>
<evidence type="ECO:0000256" key="5">
    <source>
        <dbReference type="ARBA" id="ARBA00022801"/>
    </source>
</evidence>